<accession>D3FD79</accession>
<dbReference type="KEGG" id="cwo:Cwoe_5060"/>
<organism evidence="1 2">
    <name type="scientific">Conexibacter woesei (strain DSM 14684 / CCUG 47730 / CIP 108061 / JCM 11494 / NBRC 100937 / ID131577)</name>
    <dbReference type="NCBI Taxonomy" id="469383"/>
    <lineage>
        <taxon>Bacteria</taxon>
        <taxon>Bacillati</taxon>
        <taxon>Actinomycetota</taxon>
        <taxon>Thermoleophilia</taxon>
        <taxon>Solirubrobacterales</taxon>
        <taxon>Conexibacteraceae</taxon>
        <taxon>Conexibacter</taxon>
    </lineage>
</organism>
<dbReference type="EMBL" id="CP001854">
    <property type="protein sequence ID" value="ADB53471.1"/>
    <property type="molecule type" value="Genomic_DNA"/>
</dbReference>
<dbReference type="AlphaFoldDB" id="D3FD79"/>
<evidence type="ECO:0000313" key="2">
    <source>
        <dbReference type="Proteomes" id="UP000008229"/>
    </source>
</evidence>
<protein>
    <recommendedName>
        <fullName evidence="3">Co-chaperone DjlA N-terminal domain-containing protein</fullName>
    </recommendedName>
</protein>
<keyword evidence="2" id="KW-1185">Reference proteome</keyword>
<gene>
    <name evidence="1" type="ordered locus">Cwoe_5060</name>
</gene>
<sequence length="161" mass="16917">MTQKAAFNAEEWSTVVNAPALTAMLMIAASKGGTVRETVAIGKAYQSVREQHPGELMRAVLASPPGIDRATAPGGPEELRRAAPAQLRQALAILDNLATPEEVVEYKRFVYAVADTVARAHKEGGFLGFGGTQVSEHEQAALDEIAALFDAPPPSAPPAAD</sequence>
<evidence type="ECO:0008006" key="3">
    <source>
        <dbReference type="Google" id="ProtNLM"/>
    </source>
</evidence>
<dbReference type="Proteomes" id="UP000008229">
    <property type="component" value="Chromosome"/>
</dbReference>
<dbReference type="OrthoDB" id="159745at2"/>
<dbReference type="RefSeq" id="WP_012936522.1">
    <property type="nucleotide sequence ID" value="NC_013739.1"/>
</dbReference>
<dbReference type="HOGENOM" id="CLU_114869_0_0_11"/>
<evidence type="ECO:0000313" key="1">
    <source>
        <dbReference type="EMBL" id="ADB53471.1"/>
    </source>
</evidence>
<reference evidence="2" key="2">
    <citation type="submission" date="2010-01" db="EMBL/GenBank/DDBJ databases">
        <title>The complete genome of Conexibacter woesei DSM 14684.</title>
        <authorList>
            <consortium name="US DOE Joint Genome Institute (JGI-PGF)"/>
            <person name="Lucas S."/>
            <person name="Copeland A."/>
            <person name="Lapidus A."/>
            <person name="Glavina del Rio T."/>
            <person name="Dalin E."/>
            <person name="Tice H."/>
            <person name="Bruce D."/>
            <person name="Goodwin L."/>
            <person name="Pitluck S."/>
            <person name="Kyrpides N."/>
            <person name="Mavromatis K."/>
            <person name="Ivanova N."/>
            <person name="Mikhailova N."/>
            <person name="Chertkov O."/>
            <person name="Brettin T."/>
            <person name="Detter J.C."/>
            <person name="Han C."/>
            <person name="Larimer F."/>
            <person name="Land M."/>
            <person name="Hauser L."/>
            <person name="Markowitz V."/>
            <person name="Cheng J.-F."/>
            <person name="Hugenholtz P."/>
            <person name="Woyke T."/>
            <person name="Wu D."/>
            <person name="Pukall R."/>
            <person name="Steenblock K."/>
            <person name="Schneider S."/>
            <person name="Klenk H.-P."/>
            <person name="Eisen J.A."/>
        </authorList>
    </citation>
    <scope>NUCLEOTIDE SEQUENCE [LARGE SCALE GENOMIC DNA]</scope>
    <source>
        <strain evidence="2">DSM 14684 / CIP 108061 / JCM 11494 / NBRC 100937 / ID131577</strain>
    </source>
</reference>
<dbReference type="STRING" id="469383.Cwoe_5060"/>
<proteinExistence type="predicted"/>
<dbReference type="eggNOG" id="ENOG50334J9">
    <property type="taxonomic scope" value="Bacteria"/>
</dbReference>
<name>D3FD79_CONWI</name>
<reference evidence="1 2" key="1">
    <citation type="journal article" date="2010" name="Stand. Genomic Sci.">
        <title>Complete genome sequence of Conexibacter woesei type strain (ID131577).</title>
        <authorList>
            <person name="Pukall R."/>
            <person name="Lapidus A."/>
            <person name="Glavina Del Rio T."/>
            <person name="Copeland A."/>
            <person name="Tice H."/>
            <person name="Cheng J.-F."/>
            <person name="Lucas S."/>
            <person name="Chen F."/>
            <person name="Nolan M."/>
            <person name="Bruce D."/>
            <person name="Goodwin L."/>
            <person name="Pitluck S."/>
            <person name="Mavromatis K."/>
            <person name="Ivanova N."/>
            <person name="Ovchinnikova G."/>
            <person name="Pati A."/>
            <person name="Chen A."/>
            <person name="Palaniappan K."/>
            <person name="Land M."/>
            <person name="Hauser L."/>
            <person name="Chang Y.-J."/>
            <person name="Jeffries C.D."/>
            <person name="Chain P."/>
            <person name="Meincke L."/>
            <person name="Sims D."/>
            <person name="Brettin T."/>
            <person name="Detter J.C."/>
            <person name="Rohde M."/>
            <person name="Goeker M."/>
            <person name="Bristow J."/>
            <person name="Eisen J.A."/>
            <person name="Markowitz V."/>
            <person name="Kyrpides N.C."/>
            <person name="Klenk H.-P."/>
            <person name="Hugenholtz P."/>
        </authorList>
    </citation>
    <scope>NUCLEOTIDE SEQUENCE [LARGE SCALE GENOMIC DNA]</scope>
    <source>
        <strain evidence="2">DSM 14684 / CIP 108061 / JCM 11494 / NBRC 100937 / ID131577</strain>
    </source>
</reference>